<keyword evidence="1" id="KW-0347">Helicase</keyword>
<keyword evidence="1" id="KW-0067">ATP-binding</keyword>
<dbReference type="GO" id="GO:0004386">
    <property type="term" value="F:helicase activity"/>
    <property type="evidence" value="ECO:0007669"/>
    <property type="project" value="UniProtKB-KW"/>
</dbReference>
<dbReference type="RefSeq" id="WP_176787583.1">
    <property type="nucleotide sequence ID" value="NZ_JABXWR010000001.1"/>
</dbReference>
<keyword evidence="2" id="KW-1185">Reference proteome</keyword>
<protein>
    <submittedName>
        <fullName evidence="1">RNA helicase</fullName>
    </submittedName>
</protein>
<dbReference type="InterPro" id="IPR043852">
    <property type="entry name" value="DUF5814"/>
</dbReference>
<dbReference type="AlphaFoldDB" id="A0A7K4HL66"/>
<evidence type="ECO:0000313" key="1">
    <source>
        <dbReference type="EMBL" id="NVO66011.1"/>
    </source>
</evidence>
<reference evidence="1 2" key="1">
    <citation type="submission" date="2020-06" db="EMBL/GenBank/DDBJ databases">
        <title>Methanofollis fontis sp. nov., a methanogen isolated from marine sediments near a cold seep at Four-Way Closure Ridge offshore southwestern Taiwan.</title>
        <authorList>
            <person name="Chen S.-C."/>
            <person name="Teng N.-H."/>
            <person name="Lin Y.-S."/>
            <person name="Lai M.-C."/>
            <person name="Chen H.-H."/>
            <person name="Wang C.-C."/>
        </authorList>
    </citation>
    <scope>NUCLEOTIDE SEQUENCE [LARGE SCALE GENOMIC DNA]</scope>
    <source>
        <strain evidence="1 2">DSM 2702</strain>
    </source>
</reference>
<keyword evidence="1" id="KW-0378">Hydrolase</keyword>
<dbReference type="Proteomes" id="UP000570823">
    <property type="component" value="Unassembled WGS sequence"/>
</dbReference>
<keyword evidence="1" id="KW-0547">Nucleotide-binding</keyword>
<evidence type="ECO:0000313" key="2">
    <source>
        <dbReference type="Proteomes" id="UP000570823"/>
    </source>
</evidence>
<proteinExistence type="predicted"/>
<accession>A0A7K4HL66</accession>
<name>A0A7K4HL66_9EURY</name>
<gene>
    <name evidence="1" type="ORF">HWN36_01445</name>
</gene>
<sequence>MIADRARFRSSRKIERVTGLRLPDRVFNTAFLEAVAPAMGNRALDAHVREQLLNIHRDFLACTCRDNPNCGCPERKFAKTIVEYRETGLDHRQISETILEEYGIEVFPADILSFLEESVHVLEVIREVARIEGRTDLMKETDRHIKNVER</sequence>
<comment type="caution">
    <text evidence="1">The sequence shown here is derived from an EMBL/GenBank/DDBJ whole genome shotgun (WGS) entry which is preliminary data.</text>
</comment>
<dbReference type="EMBL" id="JABXWR010000001">
    <property type="protein sequence ID" value="NVO66011.1"/>
    <property type="molecule type" value="Genomic_DNA"/>
</dbReference>
<organism evidence="1 2">
    <name type="scientific">Methanofollis tationis</name>
    <dbReference type="NCBI Taxonomy" id="81417"/>
    <lineage>
        <taxon>Archaea</taxon>
        <taxon>Methanobacteriati</taxon>
        <taxon>Methanobacteriota</taxon>
        <taxon>Stenosarchaea group</taxon>
        <taxon>Methanomicrobia</taxon>
        <taxon>Methanomicrobiales</taxon>
        <taxon>Methanomicrobiaceae</taxon>
        <taxon>Methanofollis</taxon>
    </lineage>
</organism>
<dbReference type="Pfam" id="PF19131">
    <property type="entry name" value="DUF5814"/>
    <property type="match status" value="1"/>
</dbReference>